<feature type="compositionally biased region" description="Low complexity" evidence="1">
    <location>
        <begin position="333"/>
        <end position="345"/>
    </location>
</feature>
<dbReference type="AlphaFoldDB" id="A0A150GDM0"/>
<reference evidence="4" key="1">
    <citation type="journal article" date="2016" name="Nat. Commun.">
        <title>The Gonium pectorale genome demonstrates co-option of cell cycle regulation during the evolution of multicellularity.</title>
        <authorList>
            <person name="Hanschen E.R."/>
            <person name="Marriage T.N."/>
            <person name="Ferris P.J."/>
            <person name="Hamaji T."/>
            <person name="Toyoda A."/>
            <person name="Fujiyama A."/>
            <person name="Neme R."/>
            <person name="Noguchi H."/>
            <person name="Minakuchi Y."/>
            <person name="Suzuki M."/>
            <person name="Kawai-Toyooka H."/>
            <person name="Smith D.R."/>
            <person name="Sparks H."/>
            <person name="Anderson J."/>
            <person name="Bakaric R."/>
            <person name="Luria V."/>
            <person name="Karger A."/>
            <person name="Kirschner M.W."/>
            <person name="Durand P.M."/>
            <person name="Michod R.E."/>
            <person name="Nozaki H."/>
            <person name="Olson B.J."/>
        </authorList>
    </citation>
    <scope>NUCLEOTIDE SEQUENCE [LARGE SCALE GENOMIC DNA]</scope>
    <source>
        <strain evidence="4">NIES-2863</strain>
    </source>
</reference>
<organism evidence="3 4">
    <name type="scientific">Gonium pectorale</name>
    <name type="common">Green alga</name>
    <dbReference type="NCBI Taxonomy" id="33097"/>
    <lineage>
        <taxon>Eukaryota</taxon>
        <taxon>Viridiplantae</taxon>
        <taxon>Chlorophyta</taxon>
        <taxon>core chlorophytes</taxon>
        <taxon>Chlorophyceae</taxon>
        <taxon>CS clade</taxon>
        <taxon>Chlamydomonadales</taxon>
        <taxon>Volvocaceae</taxon>
        <taxon>Gonium</taxon>
    </lineage>
</organism>
<protein>
    <submittedName>
        <fullName evidence="3">Uncharacterized protein</fullName>
    </submittedName>
</protein>
<proteinExistence type="predicted"/>
<dbReference type="Proteomes" id="UP000075714">
    <property type="component" value="Unassembled WGS sequence"/>
</dbReference>
<name>A0A150GDM0_GONPE</name>
<evidence type="ECO:0000256" key="1">
    <source>
        <dbReference type="SAM" id="MobiDB-lite"/>
    </source>
</evidence>
<keyword evidence="2" id="KW-1133">Transmembrane helix</keyword>
<comment type="caution">
    <text evidence="3">The sequence shown here is derived from an EMBL/GenBank/DDBJ whole genome shotgun (WGS) entry which is preliminary data.</text>
</comment>
<gene>
    <name evidence="3" type="ORF">GPECTOR_31g313</name>
</gene>
<feature type="transmembrane region" description="Helical" evidence="2">
    <location>
        <begin position="24"/>
        <end position="51"/>
    </location>
</feature>
<keyword evidence="2" id="KW-0812">Transmembrane</keyword>
<dbReference type="EMBL" id="LSYV01000032">
    <property type="protein sequence ID" value="KXZ47951.1"/>
    <property type="molecule type" value="Genomic_DNA"/>
</dbReference>
<evidence type="ECO:0000313" key="4">
    <source>
        <dbReference type="Proteomes" id="UP000075714"/>
    </source>
</evidence>
<feature type="compositionally biased region" description="Pro residues" evidence="1">
    <location>
        <begin position="307"/>
        <end position="318"/>
    </location>
</feature>
<keyword evidence="2" id="KW-0472">Membrane</keyword>
<dbReference type="STRING" id="33097.A0A150GDM0"/>
<evidence type="ECO:0000313" key="3">
    <source>
        <dbReference type="EMBL" id="KXZ47951.1"/>
    </source>
</evidence>
<accession>A0A150GDM0</accession>
<evidence type="ECO:0000256" key="2">
    <source>
        <dbReference type="SAM" id="Phobius"/>
    </source>
</evidence>
<keyword evidence="4" id="KW-1185">Reference proteome</keyword>
<sequence length="673" mass="72624">MPVPPSQLVGMLESMARGRRERRYMAFAIIALTIFSLCTIGAVVGLTYAVVRGSTLLVKGSDSEVVRTGNSDFTVVGGVAVTRQQQQPAAVATVVNATAAINAANNATTTAGLGPDNVLRTASYMGTPMAFSSLVDVRTLMELRYLYLKGPGKVELALMVTGVARVPMADSTHGDVVRIITTVGTITLDDTMVFFSSDVADVFAEAGFTVARNRRMLLGAYSVLGFFNFIRDISAFNLPDNQPAVQLPDTNFLLKLRIYEQCVQPGNTTNDRCVYMPPSVKEESADDDSGLAPGNPPSTPAEAWDFPPLPPGDLPSAPPSAGGSSGRRRRTRQQQPREQQQGAYAADGRVIATQPYRSLADDTSGLVGGEDLAGVVVIGGARYMGRNETMISWQGKLMNIIEVAIAPRYRLVQIVDPATNTTHDSQRLVTEDGTLLSGVAFFCKEKAIRPSTAAAGSSSIPASAAELPLGMTVNFTYEGVDLIEERPARRFKLIVRNNGTISQTIEYWDRPNGQVPVGFVYNSPDTGRMIIKVEEYRPITSESPEANPALWTAPEANQCSDPTVIVPQVLSSFEYVGGGDLGVITPATQPRDSLSPSGHRRVLELTQSRAEEWSRLDHVNGTGEWPQWALDMYGGVRPGPDSRRVLQSAVATCQRVKEWKFLGDCRGSAGLQR</sequence>
<feature type="region of interest" description="Disordered" evidence="1">
    <location>
        <begin position="270"/>
        <end position="345"/>
    </location>
</feature>